<evidence type="ECO:0000313" key="2">
    <source>
        <dbReference type="RefSeq" id="XP_073795687.1"/>
    </source>
</evidence>
<keyword evidence="1" id="KW-1185">Reference proteome</keyword>
<protein>
    <submittedName>
        <fullName evidence="2">Plakophilin-1</fullName>
    </submittedName>
</protein>
<dbReference type="RefSeq" id="XP_073795687.1">
    <property type="nucleotide sequence ID" value="XM_073939586.1"/>
</dbReference>
<name>A0AC58IN96_DANRE</name>
<proteinExistence type="predicted"/>
<dbReference type="Proteomes" id="UP000000437">
    <property type="component" value="Chromosome 23"/>
</dbReference>
<reference evidence="2" key="1">
    <citation type="submission" date="2025-08" db="UniProtKB">
        <authorList>
            <consortium name="RefSeq"/>
        </authorList>
    </citation>
    <scope>IDENTIFICATION</scope>
    <source>
        <strain evidence="2">Tuebingen</strain>
        <tissue evidence="2">Fibroblasts and whole tissue</tissue>
    </source>
</reference>
<evidence type="ECO:0000313" key="1">
    <source>
        <dbReference type="Proteomes" id="UP000000437"/>
    </source>
</evidence>
<gene>
    <name evidence="2" type="primary">pkp1a</name>
</gene>
<sequence>MRICGKYSGPLANSGPLSVGVVLSNHPNPPGYGPVLVTKSAVKWAYLRCGSLLKRWSFISFSAAAQEFGEVEGQSVRFSRRFVRAEPPRAAMSAEPIRSVLGSVSTDDTSLVLPSDKTQRRGQERVQEQVKSIRRKTKIVKNDSIPSPTTPASATEYSEPKFQFSPAKVNNTLFRFSGSNMTTTQNRMTGRSVSVRHTVKRQTQNSQWDSRMSWNAQSKPNGMKLSGSDPSLNKIATQNSVERVATIRQNRSVQSMKVKNSPPVAANQAQTITKVIKTKSEAPGVNGAMGVMPNITLQEAVDYLTHEDISHQLCGASFIQHNTFTEDTAKQEVWRLGGIPRLLQLLKSDNSQLQQTAAAALRNLVFKDNHNKLEVESCDGLEVILTLLKNTTDTETQKQLTGLLWNLSSADTLKPDLITNAMPLLTENVVVPYNIWREGNKHVDPEVFENTTGCLRNLSCASDTERISMRSCPRLIDSLVTYIQTQVERGELDDKSVENCVCILHNLSYQLIPDHFKQDTIPQENSKKSIFSPKAKVKKPLSFPEMDKDNPEGVNWLFHTKSLQLYLILLGSSQNEATLEACCGALQNLTASKSNMSTVMSQNIIEKLHGLSVISPLLRSGNLGLQKTAMSLVGNMSRVSSLRRTMAAEVLPIVTSYLTGVTMKMIKSDSIISTACRVMNTLMLAEPDTSKKLLNAKLVESLSLVSTNTLFETAYKDAGVLLWSLWGQKDIKSVLKEQGLDKNIFINPATATAYQRATDNQKNGH</sequence>
<accession>A0AC58IN96</accession>
<organism evidence="1 2">
    <name type="scientific">Danio rerio</name>
    <name type="common">Zebrafish</name>
    <name type="synonym">Brachydanio rerio</name>
    <dbReference type="NCBI Taxonomy" id="7955"/>
    <lineage>
        <taxon>Eukaryota</taxon>
        <taxon>Metazoa</taxon>
        <taxon>Chordata</taxon>
        <taxon>Craniata</taxon>
        <taxon>Vertebrata</taxon>
        <taxon>Euteleostomi</taxon>
        <taxon>Actinopterygii</taxon>
        <taxon>Neopterygii</taxon>
        <taxon>Teleostei</taxon>
        <taxon>Ostariophysi</taxon>
        <taxon>Cypriniformes</taxon>
        <taxon>Danionidae</taxon>
        <taxon>Danioninae</taxon>
        <taxon>Danio</taxon>
    </lineage>
</organism>